<organism evidence="1 2">
    <name type="scientific">Mytilus galloprovincialis</name>
    <name type="common">Mediterranean mussel</name>
    <dbReference type="NCBI Taxonomy" id="29158"/>
    <lineage>
        <taxon>Eukaryota</taxon>
        <taxon>Metazoa</taxon>
        <taxon>Spiralia</taxon>
        <taxon>Lophotrochozoa</taxon>
        <taxon>Mollusca</taxon>
        <taxon>Bivalvia</taxon>
        <taxon>Autobranchia</taxon>
        <taxon>Pteriomorphia</taxon>
        <taxon>Mytilida</taxon>
        <taxon>Mytiloidea</taxon>
        <taxon>Mytilidae</taxon>
        <taxon>Mytilinae</taxon>
        <taxon>Mytilus</taxon>
    </lineage>
</organism>
<comment type="caution">
    <text evidence="1">The sequence shown here is derived from an EMBL/GenBank/DDBJ whole genome shotgun (WGS) entry which is preliminary data.</text>
</comment>
<protein>
    <submittedName>
        <fullName evidence="1">Uncharacterized protein</fullName>
    </submittedName>
</protein>
<accession>A0A8B6H0D4</accession>
<name>A0A8B6H0D4_MYTGA</name>
<proteinExistence type="predicted"/>
<evidence type="ECO:0000313" key="2">
    <source>
        <dbReference type="Proteomes" id="UP000596742"/>
    </source>
</evidence>
<keyword evidence="2" id="KW-1185">Reference proteome</keyword>
<gene>
    <name evidence="1" type="ORF">MGAL_10B080196</name>
</gene>
<dbReference type="AlphaFoldDB" id="A0A8B6H0D4"/>
<dbReference type="EMBL" id="UYJE01009270">
    <property type="protein sequence ID" value="VDI71796.1"/>
    <property type="molecule type" value="Genomic_DNA"/>
</dbReference>
<reference evidence="1" key="1">
    <citation type="submission" date="2018-11" db="EMBL/GenBank/DDBJ databases">
        <authorList>
            <person name="Alioto T."/>
            <person name="Alioto T."/>
        </authorList>
    </citation>
    <scope>NUCLEOTIDE SEQUENCE</scope>
</reference>
<dbReference type="Proteomes" id="UP000596742">
    <property type="component" value="Unassembled WGS sequence"/>
</dbReference>
<evidence type="ECO:0000313" key="1">
    <source>
        <dbReference type="EMBL" id="VDI71796.1"/>
    </source>
</evidence>
<sequence>MRWECQTCDGDKKSLCTECYMSDKHTEDEHMFSVIVEPSDRSTSKSELASRTNASKTRCYDEESATGEVLAIIGDFIEYGRNAIMVQWFDDEDTKEHNILELICEEASIFPYYPDHLPILGKDTLGYLDVNFNDEHISKKIEVEIWYKTKKEKRYSYKPVLYLIFANHEQMDKKDIKDKKLQKEDEFALMDEVLEFSSTL</sequence>